<dbReference type="Proteomes" id="UP000001074">
    <property type="component" value="Unassembled WGS sequence"/>
</dbReference>
<dbReference type="HOGENOM" id="CLU_017181_2_0_1"/>
<evidence type="ECO:0000256" key="2">
    <source>
        <dbReference type="ARBA" id="ARBA00007168"/>
    </source>
</evidence>
<dbReference type="Pfam" id="PF04515">
    <property type="entry name" value="Choline_transpo"/>
    <property type="match status" value="1"/>
</dbReference>
<keyword evidence="3 6" id="KW-0812">Transmembrane</keyword>
<feature type="compositionally biased region" description="Polar residues" evidence="7">
    <location>
        <begin position="640"/>
        <end position="650"/>
    </location>
</feature>
<comment type="function">
    <text evidence="6">Choline transporter.</text>
</comment>
<evidence type="ECO:0000256" key="7">
    <source>
        <dbReference type="SAM" id="MobiDB-lite"/>
    </source>
</evidence>
<proteinExistence type="inferred from homology"/>
<dbReference type="STRING" id="59463.ENSMLUP00000003332"/>
<dbReference type="EMBL" id="AAPE02054141">
    <property type="status" value="NOT_ANNOTATED_CDS"/>
    <property type="molecule type" value="Genomic_DNA"/>
</dbReference>
<dbReference type="AlphaFoldDB" id="G1P0P0"/>
<protein>
    <recommendedName>
        <fullName evidence="6">Choline transporter-like protein</fullName>
    </recommendedName>
</protein>
<evidence type="ECO:0000256" key="5">
    <source>
        <dbReference type="ARBA" id="ARBA00023136"/>
    </source>
</evidence>
<feature type="transmembrane region" description="Helical" evidence="6">
    <location>
        <begin position="560"/>
        <end position="578"/>
    </location>
</feature>
<evidence type="ECO:0000313" key="8">
    <source>
        <dbReference type="Ensembl" id="ENSMLUP00000003332.2"/>
    </source>
</evidence>
<evidence type="ECO:0000256" key="4">
    <source>
        <dbReference type="ARBA" id="ARBA00022989"/>
    </source>
</evidence>
<keyword evidence="9" id="KW-1185">Reference proteome</keyword>
<dbReference type="PANTHER" id="PTHR12385">
    <property type="entry name" value="CHOLINE TRANSPORTER-LIKE (SLC FAMILY 44)"/>
    <property type="match status" value="1"/>
</dbReference>
<organism evidence="8 9">
    <name type="scientific">Myotis lucifugus</name>
    <name type="common">Little brown bat</name>
    <dbReference type="NCBI Taxonomy" id="59463"/>
    <lineage>
        <taxon>Eukaryota</taxon>
        <taxon>Metazoa</taxon>
        <taxon>Chordata</taxon>
        <taxon>Craniata</taxon>
        <taxon>Vertebrata</taxon>
        <taxon>Euteleostomi</taxon>
        <taxon>Mammalia</taxon>
        <taxon>Eutheria</taxon>
        <taxon>Laurasiatheria</taxon>
        <taxon>Chiroptera</taxon>
        <taxon>Yangochiroptera</taxon>
        <taxon>Vespertilionidae</taxon>
        <taxon>Myotis</taxon>
    </lineage>
</organism>
<accession>G1P0P0</accession>
<sequence>MRCLGAQSPVSAERTPQRREWRPQIYRKCTDTGWLLLFFLFWAGLMFITGSAVVAGATGRLLFGHDSFGNVCGRKNSPVEGAPLSGQDMTLKKHVFFMDSCHLDVRDGRLTSTALCVASCPEEQLHTLEEVQLFANNTGSFLCVYSLSPANYTQNPGAASLCPRLPVPPSKSFPLFNRCVPQTPECYSLFASVLINDADALQRALGGIMSGRNTILGLCVLALALSLAMMLTFRVVTRLLVHTLVALVTVGLLFVCGVLWWLYYDYSADLSVALDTERDNVTCLLGFAVVATVLTAVLLVLIFILRRRTKLAVELLQVTNKAISRCPFLLLQPLWTCALLLLFWALWVAVLLSLGTAGAAQVTAGGRVEYQPLSGLHYMWGYHLLGLVWTSDFILACQQMAVAGAVAACYFNRNEQDPPHRPILSSLSILLCYHQGTVAKGSLLITVVRVPRAALMFISRALKDKRSAWSRCLFRCCSCCLCCLDTHLRHLHQNAYAATAINGTEFCTSSKDALRLLSENSSRFTSVSCFGDFIVFLGKVLVACLTVFGGLMAFNYHRTLQVWAVPLLLAAALAYLVAHSFLSMFETVLGALLLCLAADLHTNDGSPGKPYFMDHELLSFVKRMNKIPPEGPQGPGGSPRNQEGTGTPGP</sequence>
<feature type="transmembrane region" description="Helical" evidence="6">
    <location>
        <begin position="326"/>
        <end position="347"/>
    </location>
</feature>
<feature type="transmembrane region" description="Helical" evidence="6">
    <location>
        <begin position="240"/>
        <end position="264"/>
    </location>
</feature>
<evidence type="ECO:0000256" key="3">
    <source>
        <dbReference type="ARBA" id="ARBA00022692"/>
    </source>
</evidence>
<dbReference type="InParanoid" id="G1P0P0"/>
<keyword evidence="4 6" id="KW-1133">Transmembrane helix</keyword>
<reference evidence="8" key="2">
    <citation type="submission" date="2025-08" db="UniProtKB">
        <authorList>
            <consortium name="Ensembl"/>
        </authorList>
    </citation>
    <scope>IDENTIFICATION</scope>
</reference>
<dbReference type="PANTHER" id="PTHR12385:SF13">
    <property type="entry name" value="CHOLINE TRANSPORTER-LIKE PROTEIN 3"/>
    <property type="match status" value="1"/>
</dbReference>
<evidence type="ECO:0000256" key="1">
    <source>
        <dbReference type="ARBA" id="ARBA00004141"/>
    </source>
</evidence>
<evidence type="ECO:0000313" key="9">
    <source>
        <dbReference type="Proteomes" id="UP000001074"/>
    </source>
</evidence>
<dbReference type="Ensembl" id="ENSMLUT00000003659.2">
    <property type="protein sequence ID" value="ENSMLUP00000003332.2"/>
    <property type="gene ID" value="ENSMLUG00000003655.2"/>
</dbReference>
<evidence type="ECO:0000256" key="6">
    <source>
        <dbReference type="RuleBase" id="RU368066"/>
    </source>
</evidence>
<dbReference type="eggNOG" id="KOG1362">
    <property type="taxonomic scope" value="Eukaryota"/>
</dbReference>
<dbReference type="InterPro" id="IPR007603">
    <property type="entry name" value="Choline_transptr-like"/>
</dbReference>
<feature type="transmembrane region" description="Helical" evidence="6">
    <location>
        <begin position="215"/>
        <end position="233"/>
    </location>
</feature>
<dbReference type="GO" id="GO:0015101">
    <property type="term" value="F:organic cation transmembrane transporter activity"/>
    <property type="evidence" value="ECO:0007669"/>
    <property type="project" value="UniProtKB-ARBA"/>
</dbReference>
<comment type="similarity">
    <text evidence="2 6">Belongs to the CTL (choline transporter-like) family.</text>
</comment>
<gene>
    <name evidence="8" type="primary">SLC44A3</name>
</gene>
<feature type="region of interest" description="Disordered" evidence="7">
    <location>
        <begin position="626"/>
        <end position="650"/>
    </location>
</feature>
<name>G1P0P0_MYOLU</name>
<comment type="subcellular location">
    <subcellularLocation>
        <location evidence="6">Cell membrane</location>
        <topology evidence="6">Multi-pass membrane protein</topology>
    </subcellularLocation>
    <subcellularLocation>
        <location evidence="1">Membrane</location>
        <topology evidence="1">Multi-pass membrane protein</topology>
    </subcellularLocation>
</comment>
<dbReference type="GeneTree" id="ENSGT00940000160336"/>
<reference evidence="8" key="3">
    <citation type="submission" date="2025-09" db="UniProtKB">
        <authorList>
            <consortium name="Ensembl"/>
        </authorList>
    </citation>
    <scope>IDENTIFICATION</scope>
</reference>
<feature type="transmembrane region" description="Helical" evidence="6">
    <location>
        <begin position="533"/>
        <end position="554"/>
    </location>
</feature>
<dbReference type="GO" id="GO:0005886">
    <property type="term" value="C:plasma membrane"/>
    <property type="evidence" value="ECO:0007669"/>
    <property type="project" value="UniProtKB-SubCell"/>
</dbReference>
<feature type="transmembrane region" description="Helical" evidence="6">
    <location>
        <begin position="34"/>
        <end position="57"/>
    </location>
</feature>
<feature type="transmembrane region" description="Helical" evidence="6">
    <location>
        <begin position="284"/>
        <end position="305"/>
    </location>
</feature>
<reference evidence="8 9" key="1">
    <citation type="journal article" date="2011" name="Nature">
        <title>A high-resolution map of human evolutionary constraint using 29 mammals.</title>
        <authorList>
            <person name="Lindblad-Toh K."/>
            <person name="Garber M."/>
            <person name="Zuk O."/>
            <person name="Lin M.F."/>
            <person name="Parker B.J."/>
            <person name="Washietl S."/>
            <person name="Kheradpour P."/>
            <person name="Ernst J."/>
            <person name="Jordan G."/>
            <person name="Mauceli E."/>
            <person name="Ward L.D."/>
            <person name="Lowe C.B."/>
            <person name="Holloway A.K."/>
            <person name="Clamp M."/>
            <person name="Gnerre S."/>
            <person name="Alfoldi J."/>
            <person name="Beal K."/>
            <person name="Chang J."/>
            <person name="Clawson H."/>
            <person name="Cuff J."/>
            <person name="Di Palma F."/>
            <person name="Fitzgerald S."/>
            <person name="Flicek P."/>
            <person name="Guttman M."/>
            <person name="Hubisz M.J."/>
            <person name="Jaffe D.B."/>
            <person name="Jungreis I."/>
            <person name="Kent W.J."/>
            <person name="Kostka D."/>
            <person name="Lara M."/>
            <person name="Martins A.L."/>
            <person name="Massingham T."/>
            <person name="Moltke I."/>
            <person name="Raney B.J."/>
            <person name="Rasmussen M.D."/>
            <person name="Robinson J."/>
            <person name="Stark A."/>
            <person name="Vilella A.J."/>
            <person name="Wen J."/>
            <person name="Xie X."/>
            <person name="Zody M.C."/>
            <person name="Baldwin J."/>
            <person name="Bloom T."/>
            <person name="Chin C.W."/>
            <person name="Heiman D."/>
            <person name="Nicol R."/>
            <person name="Nusbaum C."/>
            <person name="Young S."/>
            <person name="Wilkinson J."/>
            <person name="Worley K.C."/>
            <person name="Kovar C.L."/>
            <person name="Muzny D.M."/>
            <person name="Gibbs R.A."/>
            <person name="Cree A."/>
            <person name="Dihn H.H."/>
            <person name="Fowler G."/>
            <person name="Jhangiani S."/>
            <person name="Joshi V."/>
            <person name="Lee S."/>
            <person name="Lewis L.R."/>
            <person name="Nazareth L.V."/>
            <person name="Okwuonu G."/>
            <person name="Santibanez J."/>
            <person name="Warren W.C."/>
            <person name="Mardis E.R."/>
            <person name="Weinstock G.M."/>
            <person name="Wilson R.K."/>
            <person name="Delehaunty K."/>
            <person name="Dooling D."/>
            <person name="Fronik C."/>
            <person name="Fulton L."/>
            <person name="Fulton B."/>
            <person name="Graves T."/>
            <person name="Minx P."/>
            <person name="Sodergren E."/>
            <person name="Birney E."/>
            <person name="Margulies E.H."/>
            <person name="Herrero J."/>
            <person name="Green E.D."/>
            <person name="Haussler D."/>
            <person name="Siepel A."/>
            <person name="Goldman N."/>
            <person name="Pollard K.S."/>
            <person name="Pedersen J.S."/>
            <person name="Lander E.S."/>
            <person name="Kellis M."/>
        </authorList>
    </citation>
    <scope>NUCLEOTIDE SEQUENCE [LARGE SCALE GENOMIC DNA]</scope>
</reference>
<dbReference type="FunCoup" id="G1P0P0">
    <property type="interactions" value="117"/>
</dbReference>
<keyword evidence="5 6" id="KW-0472">Membrane</keyword>
<dbReference type="EMBL" id="AAPE02054142">
    <property type="status" value="NOT_ANNOTATED_CDS"/>
    <property type="molecule type" value="Genomic_DNA"/>
</dbReference>
<feature type="transmembrane region" description="Helical" evidence="6">
    <location>
        <begin position="393"/>
        <end position="411"/>
    </location>
</feature>
<dbReference type="OMA" id="LLGIRYM"/>